<keyword evidence="4" id="KW-0812">Transmembrane</keyword>
<evidence type="ECO:0000256" key="4">
    <source>
        <dbReference type="ARBA" id="ARBA00022692"/>
    </source>
</evidence>
<keyword evidence="10" id="KW-0732">Signal</keyword>
<dbReference type="Proteomes" id="UP000625711">
    <property type="component" value="Unassembled WGS sequence"/>
</dbReference>
<dbReference type="GO" id="GO:0005549">
    <property type="term" value="F:odorant binding"/>
    <property type="evidence" value="ECO:0007669"/>
    <property type="project" value="InterPro"/>
</dbReference>
<dbReference type="PANTHER" id="PTHR21137:SF35">
    <property type="entry name" value="ODORANT RECEPTOR 19A-RELATED"/>
    <property type="match status" value="1"/>
</dbReference>
<evidence type="ECO:0000256" key="10">
    <source>
        <dbReference type="SAM" id="SignalP"/>
    </source>
</evidence>
<dbReference type="InterPro" id="IPR004117">
    <property type="entry name" value="7tm6_olfct_rcpt"/>
</dbReference>
<dbReference type="AlphaFoldDB" id="A0A834MMX4"/>
<evidence type="ECO:0000256" key="5">
    <source>
        <dbReference type="ARBA" id="ARBA00022725"/>
    </source>
</evidence>
<dbReference type="GO" id="GO:0004984">
    <property type="term" value="F:olfactory receptor activity"/>
    <property type="evidence" value="ECO:0007669"/>
    <property type="project" value="InterPro"/>
</dbReference>
<keyword evidence="8" id="KW-0675">Receptor</keyword>
<evidence type="ECO:0000313" key="11">
    <source>
        <dbReference type="EMBL" id="KAF7284774.1"/>
    </source>
</evidence>
<evidence type="ECO:0000256" key="9">
    <source>
        <dbReference type="ARBA" id="ARBA00023224"/>
    </source>
</evidence>
<organism evidence="11 12">
    <name type="scientific">Rhynchophorus ferrugineus</name>
    <name type="common">Red palm weevil</name>
    <name type="synonym">Curculio ferrugineus</name>
    <dbReference type="NCBI Taxonomy" id="354439"/>
    <lineage>
        <taxon>Eukaryota</taxon>
        <taxon>Metazoa</taxon>
        <taxon>Ecdysozoa</taxon>
        <taxon>Arthropoda</taxon>
        <taxon>Hexapoda</taxon>
        <taxon>Insecta</taxon>
        <taxon>Pterygota</taxon>
        <taxon>Neoptera</taxon>
        <taxon>Endopterygota</taxon>
        <taxon>Coleoptera</taxon>
        <taxon>Polyphaga</taxon>
        <taxon>Cucujiformia</taxon>
        <taxon>Curculionidae</taxon>
        <taxon>Dryophthorinae</taxon>
        <taxon>Rhynchophorus</taxon>
    </lineage>
</organism>
<keyword evidence="3" id="KW-0716">Sensory transduction</keyword>
<evidence type="ECO:0000313" key="12">
    <source>
        <dbReference type="Proteomes" id="UP000625711"/>
    </source>
</evidence>
<evidence type="ECO:0000256" key="1">
    <source>
        <dbReference type="ARBA" id="ARBA00004651"/>
    </source>
</evidence>
<proteinExistence type="predicted"/>
<comment type="subcellular location">
    <subcellularLocation>
        <location evidence="1">Cell membrane</location>
        <topology evidence="1">Multi-pass membrane protein</topology>
    </subcellularLocation>
</comment>
<name>A0A834MMX4_RHYFE</name>
<sequence length="90" mass="10309">MHCFLQLLALAWNANEILLESSIGTTRALFESPWYQHDKDCQYMVNFMLMRCNRPLTMSIGPFGLMSIDMALSRLKLSYTCVTVLQARTG</sequence>
<dbReference type="GO" id="GO:0005886">
    <property type="term" value="C:plasma membrane"/>
    <property type="evidence" value="ECO:0007669"/>
    <property type="project" value="UniProtKB-SubCell"/>
</dbReference>
<dbReference type="GO" id="GO:0007165">
    <property type="term" value="P:signal transduction"/>
    <property type="evidence" value="ECO:0007669"/>
    <property type="project" value="UniProtKB-KW"/>
</dbReference>
<evidence type="ECO:0000256" key="2">
    <source>
        <dbReference type="ARBA" id="ARBA00022475"/>
    </source>
</evidence>
<keyword evidence="2" id="KW-1003">Cell membrane</keyword>
<evidence type="ECO:0000256" key="3">
    <source>
        <dbReference type="ARBA" id="ARBA00022606"/>
    </source>
</evidence>
<keyword evidence="9" id="KW-0807">Transducer</keyword>
<dbReference type="EMBL" id="JAACXV010000070">
    <property type="protein sequence ID" value="KAF7284774.1"/>
    <property type="molecule type" value="Genomic_DNA"/>
</dbReference>
<evidence type="ECO:0000256" key="6">
    <source>
        <dbReference type="ARBA" id="ARBA00022989"/>
    </source>
</evidence>
<dbReference type="OrthoDB" id="8117390at2759"/>
<dbReference type="PANTHER" id="PTHR21137">
    <property type="entry name" value="ODORANT RECEPTOR"/>
    <property type="match status" value="1"/>
</dbReference>
<comment type="caution">
    <text evidence="11">The sequence shown here is derived from an EMBL/GenBank/DDBJ whole genome shotgun (WGS) entry which is preliminary data.</text>
</comment>
<feature type="signal peptide" evidence="10">
    <location>
        <begin position="1"/>
        <end position="19"/>
    </location>
</feature>
<gene>
    <name evidence="11" type="ORF">GWI33_021641</name>
</gene>
<feature type="chain" id="PRO_5032451707" evidence="10">
    <location>
        <begin position="20"/>
        <end position="90"/>
    </location>
</feature>
<accession>A0A834MMX4</accession>
<protein>
    <submittedName>
        <fullName evidence="11">Uncharacterized protein</fullName>
    </submittedName>
</protein>
<keyword evidence="6" id="KW-1133">Transmembrane helix</keyword>
<keyword evidence="12" id="KW-1185">Reference proteome</keyword>
<reference evidence="11" key="1">
    <citation type="submission" date="2020-08" db="EMBL/GenBank/DDBJ databases">
        <title>Genome sequencing and assembly of the red palm weevil Rhynchophorus ferrugineus.</title>
        <authorList>
            <person name="Dias G.B."/>
            <person name="Bergman C.M."/>
            <person name="Manee M."/>
        </authorList>
    </citation>
    <scope>NUCLEOTIDE SEQUENCE</scope>
    <source>
        <strain evidence="11">AA-2017</strain>
        <tissue evidence="11">Whole larva</tissue>
    </source>
</reference>
<evidence type="ECO:0000256" key="8">
    <source>
        <dbReference type="ARBA" id="ARBA00023170"/>
    </source>
</evidence>
<keyword evidence="5" id="KW-0552">Olfaction</keyword>
<keyword evidence="7" id="KW-0472">Membrane</keyword>
<evidence type="ECO:0000256" key="7">
    <source>
        <dbReference type="ARBA" id="ARBA00023136"/>
    </source>
</evidence>
<dbReference type="Pfam" id="PF02949">
    <property type="entry name" value="7tm_6"/>
    <property type="match status" value="1"/>
</dbReference>